<feature type="compositionally biased region" description="Polar residues" evidence="1">
    <location>
        <begin position="83"/>
        <end position="95"/>
    </location>
</feature>
<feature type="region of interest" description="Disordered" evidence="1">
    <location>
        <begin position="39"/>
        <end position="60"/>
    </location>
</feature>
<sequence length="144" mass="16147">MAMNFKSLSVVQLREKLGQLGLIQPPQSTQWQPIVASVNPSDPRKWLRPPPKPIVEIDTPPNTVLSNRFQLLMAAPQERSKQTEPTVTEPVSNSCHSKRFELRKAQKLKRARKIGSASIPTVPKRGVKPSLAPQFRLPPDDKTI</sequence>
<accession>A0A7E4UPY1</accession>
<proteinExistence type="predicted"/>
<reference evidence="3" key="2">
    <citation type="submission" date="2020-10" db="UniProtKB">
        <authorList>
            <consortium name="WormBaseParasite"/>
        </authorList>
    </citation>
    <scope>IDENTIFICATION</scope>
</reference>
<organism evidence="2 3">
    <name type="scientific">Panagrellus redivivus</name>
    <name type="common">Microworm</name>
    <dbReference type="NCBI Taxonomy" id="6233"/>
    <lineage>
        <taxon>Eukaryota</taxon>
        <taxon>Metazoa</taxon>
        <taxon>Ecdysozoa</taxon>
        <taxon>Nematoda</taxon>
        <taxon>Chromadorea</taxon>
        <taxon>Rhabditida</taxon>
        <taxon>Tylenchina</taxon>
        <taxon>Panagrolaimomorpha</taxon>
        <taxon>Panagrolaimoidea</taxon>
        <taxon>Panagrolaimidae</taxon>
        <taxon>Panagrellus</taxon>
    </lineage>
</organism>
<reference evidence="2" key="1">
    <citation type="journal article" date="2013" name="Genetics">
        <title>The draft genome and transcriptome of Panagrellus redivivus are shaped by the harsh demands of a free-living lifestyle.</title>
        <authorList>
            <person name="Srinivasan J."/>
            <person name="Dillman A.R."/>
            <person name="Macchietto M.G."/>
            <person name="Heikkinen L."/>
            <person name="Lakso M."/>
            <person name="Fracchia K.M."/>
            <person name="Antoshechkin I."/>
            <person name="Mortazavi A."/>
            <person name="Wong G."/>
            <person name="Sternberg P.W."/>
        </authorList>
    </citation>
    <scope>NUCLEOTIDE SEQUENCE [LARGE SCALE GENOMIC DNA]</scope>
    <source>
        <strain evidence="2">MT8872</strain>
    </source>
</reference>
<feature type="region of interest" description="Disordered" evidence="1">
    <location>
        <begin position="76"/>
        <end position="144"/>
    </location>
</feature>
<dbReference type="Proteomes" id="UP000492821">
    <property type="component" value="Unassembled WGS sequence"/>
</dbReference>
<evidence type="ECO:0000256" key="1">
    <source>
        <dbReference type="SAM" id="MobiDB-lite"/>
    </source>
</evidence>
<dbReference type="WBParaSite" id="Pan_g11390.t1">
    <property type="protein sequence ID" value="Pan_g11390.t1"/>
    <property type="gene ID" value="Pan_g11390"/>
</dbReference>
<evidence type="ECO:0000313" key="3">
    <source>
        <dbReference type="WBParaSite" id="Pan_g11390.t1"/>
    </source>
</evidence>
<protein>
    <submittedName>
        <fullName evidence="3">LEM domain-containing protein</fullName>
    </submittedName>
</protein>
<name>A0A7E4UPY1_PANRE</name>
<evidence type="ECO:0000313" key="2">
    <source>
        <dbReference type="Proteomes" id="UP000492821"/>
    </source>
</evidence>
<dbReference type="AlphaFoldDB" id="A0A7E4UPY1"/>
<keyword evidence="2" id="KW-1185">Reference proteome</keyword>